<dbReference type="PANTHER" id="PTHR30136">
    <property type="entry name" value="HELIX-TURN-HELIX TRANSCRIPTIONAL REGULATOR, ICLR FAMILY"/>
    <property type="match status" value="1"/>
</dbReference>
<dbReference type="SMART" id="SM00346">
    <property type="entry name" value="HTH_ICLR"/>
    <property type="match status" value="1"/>
</dbReference>
<dbReference type="Pfam" id="PF01614">
    <property type="entry name" value="IclR_C"/>
    <property type="match status" value="1"/>
</dbReference>
<dbReference type="Pfam" id="PF09339">
    <property type="entry name" value="HTH_IclR"/>
    <property type="match status" value="1"/>
</dbReference>
<dbReference type="OrthoDB" id="9791752at2"/>
<dbReference type="STRING" id="1121476.SAMN02745751_02403"/>
<dbReference type="InterPro" id="IPR014757">
    <property type="entry name" value="Tscrpt_reg_IclR_C"/>
</dbReference>
<proteinExistence type="predicted"/>
<organism evidence="6 7">
    <name type="scientific">Dethiosulfatibacter aminovorans DSM 17477</name>
    <dbReference type="NCBI Taxonomy" id="1121476"/>
    <lineage>
        <taxon>Bacteria</taxon>
        <taxon>Bacillati</taxon>
        <taxon>Bacillota</taxon>
        <taxon>Tissierellia</taxon>
        <taxon>Dethiosulfatibacter</taxon>
    </lineage>
</organism>
<evidence type="ECO:0000313" key="7">
    <source>
        <dbReference type="Proteomes" id="UP000184052"/>
    </source>
</evidence>
<protein>
    <submittedName>
        <fullName evidence="6">Transcriptional regulator, IclR family</fullName>
    </submittedName>
</protein>
<evidence type="ECO:0000259" key="5">
    <source>
        <dbReference type="PROSITE" id="PS51078"/>
    </source>
</evidence>
<dbReference type="GO" id="GO:0003700">
    <property type="term" value="F:DNA-binding transcription factor activity"/>
    <property type="evidence" value="ECO:0007669"/>
    <property type="project" value="TreeGrafter"/>
</dbReference>
<evidence type="ECO:0000313" key="6">
    <source>
        <dbReference type="EMBL" id="SHJ36926.1"/>
    </source>
</evidence>
<reference evidence="6 7" key="1">
    <citation type="submission" date="2016-11" db="EMBL/GenBank/DDBJ databases">
        <authorList>
            <person name="Jaros S."/>
            <person name="Januszkiewicz K."/>
            <person name="Wedrychowicz H."/>
        </authorList>
    </citation>
    <scope>NUCLEOTIDE SEQUENCE [LARGE SCALE GENOMIC DNA]</scope>
    <source>
        <strain evidence="6 7">DSM 17477</strain>
    </source>
</reference>
<evidence type="ECO:0000259" key="4">
    <source>
        <dbReference type="PROSITE" id="PS51077"/>
    </source>
</evidence>
<dbReference type="InterPro" id="IPR036390">
    <property type="entry name" value="WH_DNA-bd_sf"/>
</dbReference>
<dbReference type="GO" id="GO:0003677">
    <property type="term" value="F:DNA binding"/>
    <property type="evidence" value="ECO:0007669"/>
    <property type="project" value="UniProtKB-KW"/>
</dbReference>
<keyword evidence="1" id="KW-0805">Transcription regulation</keyword>
<dbReference type="PANTHER" id="PTHR30136:SF24">
    <property type="entry name" value="HTH-TYPE TRANSCRIPTIONAL REPRESSOR ALLR"/>
    <property type="match status" value="1"/>
</dbReference>
<dbReference type="CDD" id="cd00090">
    <property type="entry name" value="HTH_ARSR"/>
    <property type="match status" value="1"/>
</dbReference>
<dbReference type="GO" id="GO:0045892">
    <property type="term" value="P:negative regulation of DNA-templated transcription"/>
    <property type="evidence" value="ECO:0007669"/>
    <property type="project" value="TreeGrafter"/>
</dbReference>
<dbReference type="InterPro" id="IPR029016">
    <property type="entry name" value="GAF-like_dom_sf"/>
</dbReference>
<dbReference type="RefSeq" id="WP_073049826.1">
    <property type="nucleotide sequence ID" value="NZ_FQZL01000018.1"/>
</dbReference>
<gene>
    <name evidence="6" type="ORF">SAMN02745751_02403</name>
</gene>
<evidence type="ECO:0000256" key="1">
    <source>
        <dbReference type="ARBA" id="ARBA00023015"/>
    </source>
</evidence>
<dbReference type="SUPFAM" id="SSF46785">
    <property type="entry name" value="Winged helix' DNA-binding domain"/>
    <property type="match status" value="1"/>
</dbReference>
<sequence>MSSNPNAIEKTLMIMEAFIEEPFEYTAKELSDKLNISKPTIHRILNLLEKGDFVKRTADLTKYTVGHKSYIIGMQYAKRQNTYADIRRIVDEVSKATGQQVGYTVLEGEKVISIYESEFYNKTINYMPGEIYTVNCGVYGKVLMAYSHSIEELEKLVYEIELKPVTPKAFTDPAKLLEEYRKIRKMGYSESYGEYIEGTIGIGAPTFSSNGKVHGCIGLSGIGTETFIKNKPEYIKEVLKGAAEISRLLR</sequence>
<keyword evidence="3" id="KW-0804">Transcription</keyword>
<feature type="domain" description="HTH iclR-type" evidence="4">
    <location>
        <begin position="5"/>
        <end position="67"/>
    </location>
</feature>
<name>A0A1M6IQY2_9FIRM</name>
<keyword evidence="7" id="KW-1185">Reference proteome</keyword>
<dbReference type="AlphaFoldDB" id="A0A1M6IQY2"/>
<dbReference type="Gene3D" id="3.30.450.40">
    <property type="match status" value="1"/>
</dbReference>
<dbReference type="Proteomes" id="UP000184052">
    <property type="component" value="Unassembled WGS sequence"/>
</dbReference>
<dbReference type="PROSITE" id="PS51078">
    <property type="entry name" value="ICLR_ED"/>
    <property type="match status" value="1"/>
</dbReference>
<dbReference type="SUPFAM" id="SSF55781">
    <property type="entry name" value="GAF domain-like"/>
    <property type="match status" value="1"/>
</dbReference>
<evidence type="ECO:0000256" key="2">
    <source>
        <dbReference type="ARBA" id="ARBA00023125"/>
    </source>
</evidence>
<dbReference type="PROSITE" id="PS51077">
    <property type="entry name" value="HTH_ICLR"/>
    <property type="match status" value="1"/>
</dbReference>
<accession>A0A1M6IQY2</accession>
<dbReference type="InterPro" id="IPR050707">
    <property type="entry name" value="HTH_MetabolicPath_Reg"/>
</dbReference>
<evidence type="ECO:0000256" key="3">
    <source>
        <dbReference type="ARBA" id="ARBA00023163"/>
    </source>
</evidence>
<dbReference type="EMBL" id="FQZL01000018">
    <property type="protein sequence ID" value="SHJ36926.1"/>
    <property type="molecule type" value="Genomic_DNA"/>
</dbReference>
<dbReference type="InterPro" id="IPR011991">
    <property type="entry name" value="ArsR-like_HTH"/>
</dbReference>
<dbReference type="InterPro" id="IPR036388">
    <property type="entry name" value="WH-like_DNA-bd_sf"/>
</dbReference>
<feature type="domain" description="IclR-ED" evidence="5">
    <location>
        <begin position="68"/>
        <end position="250"/>
    </location>
</feature>
<dbReference type="Gene3D" id="1.10.10.10">
    <property type="entry name" value="Winged helix-like DNA-binding domain superfamily/Winged helix DNA-binding domain"/>
    <property type="match status" value="1"/>
</dbReference>
<dbReference type="InterPro" id="IPR005471">
    <property type="entry name" value="Tscrpt_reg_IclR_N"/>
</dbReference>
<keyword evidence="2" id="KW-0238">DNA-binding</keyword>